<evidence type="ECO:0000313" key="5">
    <source>
        <dbReference type="Proteomes" id="UP000325315"/>
    </source>
</evidence>
<dbReference type="Pfam" id="PF00117">
    <property type="entry name" value="GATase"/>
    <property type="match status" value="1"/>
</dbReference>
<dbReference type="GO" id="GO:0005829">
    <property type="term" value="C:cytosol"/>
    <property type="evidence" value="ECO:0007669"/>
    <property type="project" value="TreeGrafter"/>
</dbReference>
<evidence type="ECO:0000256" key="2">
    <source>
        <dbReference type="ARBA" id="ARBA00011083"/>
    </source>
</evidence>
<dbReference type="CDD" id="cd01653">
    <property type="entry name" value="GATase1"/>
    <property type="match status" value="1"/>
</dbReference>
<proteinExistence type="inferred from homology"/>
<name>A0A5B6X2Y8_9ROSI</name>
<evidence type="ECO:0000313" key="4">
    <source>
        <dbReference type="EMBL" id="KAA3488591.1"/>
    </source>
</evidence>
<keyword evidence="4" id="KW-0808">Transferase</keyword>
<dbReference type="AlphaFoldDB" id="A0A5B6X2Y8"/>
<dbReference type="InterPro" id="IPR029062">
    <property type="entry name" value="Class_I_gatase-like"/>
</dbReference>
<dbReference type="InterPro" id="IPR044992">
    <property type="entry name" value="ChyE-like"/>
</dbReference>
<sequence length="327" mass="37366">MGGGKKFGVLLCAEDSDYIKKRYGGYFGVFVEMLAEEGETWDVFRVANGEFPDDDEIAEFDGFVITGSCNDAHGNDVWICRMKLWALRILVDYYHDRENSVFNALFVTFECCVHVERACLLFKILFWLNPKFYPTLVSLLKGKSRPRKKNPPLSVAAQLVDVTYDWTVPKPYSFPFALSVVCLLDQILSRALGGKTGRAVSGWDIGVTTIHLSSSLSKFFSSLEIPTTLPIIECHRDEVRELPPKAEVLAWSEKTGIEMFKYGNHMMGIQGHPEYTQDILFHLIDRLTQRGYIEDWYGDELKAKLEEVEPDKDAWKNLCTSFLKDRL</sequence>
<comment type="caution">
    <text evidence="4">The sequence shown here is derived from an EMBL/GenBank/DDBJ whole genome shotgun (WGS) entry which is preliminary data.</text>
</comment>
<dbReference type="PANTHER" id="PTHR42695">
    <property type="entry name" value="GLUTAMINE AMIDOTRANSFERASE YLR126C-RELATED"/>
    <property type="match status" value="1"/>
</dbReference>
<dbReference type="PANTHER" id="PTHR42695:SF13">
    <property type="entry name" value="GLUTAMINE AMIDOTRANSFERASE CLASS-I FAMILY PROTEIN, EXPRESSED"/>
    <property type="match status" value="1"/>
</dbReference>
<dbReference type="OrthoDB" id="92161at2759"/>
<dbReference type="EMBL" id="SMMG02000001">
    <property type="protein sequence ID" value="KAA3488591.1"/>
    <property type="molecule type" value="Genomic_DNA"/>
</dbReference>
<organism evidence="4 5">
    <name type="scientific">Gossypium australe</name>
    <dbReference type="NCBI Taxonomy" id="47621"/>
    <lineage>
        <taxon>Eukaryota</taxon>
        <taxon>Viridiplantae</taxon>
        <taxon>Streptophyta</taxon>
        <taxon>Embryophyta</taxon>
        <taxon>Tracheophyta</taxon>
        <taxon>Spermatophyta</taxon>
        <taxon>Magnoliopsida</taxon>
        <taxon>eudicotyledons</taxon>
        <taxon>Gunneridae</taxon>
        <taxon>Pentapetalae</taxon>
        <taxon>rosids</taxon>
        <taxon>malvids</taxon>
        <taxon>Malvales</taxon>
        <taxon>Malvaceae</taxon>
        <taxon>Malvoideae</taxon>
        <taxon>Gossypium</taxon>
    </lineage>
</organism>
<reference evidence="5" key="1">
    <citation type="journal article" date="2019" name="Plant Biotechnol. J.">
        <title>Genome sequencing of the Australian wild diploid species Gossypium australe highlights disease resistance and delayed gland morphogenesis.</title>
        <authorList>
            <person name="Cai Y."/>
            <person name="Cai X."/>
            <person name="Wang Q."/>
            <person name="Wang P."/>
            <person name="Zhang Y."/>
            <person name="Cai C."/>
            <person name="Xu Y."/>
            <person name="Wang K."/>
            <person name="Zhou Z."/>
            <person name="Wang C."/>
            <person name="Geng S."/>
            <person name="Li B."/>
            <person name="Dong Q."/>
            <person name="Hou Y."/>
            <person name="Wang H."/>
            <person name="Ai P."/>
            <person name="Liu Z."/>
            <person name="Yi F."/>
            <person name="Sun M."/>
            <person name="An G."/>
            <person name="Cheng J."/>
            <person name="Zhang Y."/>
            <person name="Shi Q."/>
            <person name="Xie Y."/>
            <person name="Shi X."/>
            <person name="Chang Y."/>
            <person name="Huang F."/>
            <person name="Chen Y."/>
            <person name="Hong S."/>
            <person name="Mi L."/>
            <person name="Sun Q."/>
            <person name="Zhang L."/>
            <person name="Zhou B."/>
            <person name="Peng R."/>
            <person name="Zhang X."/>
            <person name="Liu F."/>
        </authorList>
    </citation>
    <scope>NUCLEOTIDE SEQUENCE [LARGE SCALE GENOMIC DNA]</scope>
    <source>
        <strain evidence="5">cv. PA1801</strain>
    </source>
</reference>
<protein>
    <submittedName>
        <fullName evidence="4">Glutamine amidotransferase type 1</fullName>
    </submittedName>
</protein>
<keyword evidence="4" id="KW-0315">Glutamine amidotransferase</keyword>
<dbReference type="Gene3D" id="3.40.50.880">
    <property type="match status" value="2"/>
</dbReference>
<feature type="domain" description="Glutamine amidotransferase" evidence="3">
    <location>
        <begin position="181"/>
        <end position="277"/>
    </location>
</feature>
<gene>
    <name evidence="4" type="ORF">EPI10_032330</name>
</gene>
<keyword evidence="5" id="KW-1185">Reference proteome</keyword>
<accession>A0A5B6X2Y8</accession>
<evidence type="ECO:0000259" key="3">
    <source>
        <dbReference type="Pfam" id="PF00117"/>
    </source>
</evidence>
<dbReference type="GO" id="GO:0016740">
    <property type="term" value="F:transferase activity"/>
    <property type="evidence" value="ECO:0007669"/>
    <property type="project" value="UniProtKB-KW"/>
</dbReference>
<dbReference type="InterPro" id="IPR017926">
    <property type="entry name" value="GATASE"/>
</dbReference>
<dbReference type="Proteomes" id="UP000325315">
    <property type="component" value="Unassembled WGS sequence"/>
</dbReference>
<comment type="similarity">
    <text evidence="2">Belongs to the peptidase C26 family.</text>
</comment>
<evidence type="ECO:0000256" key="1">
    <source>
        <dbReference type="ARBA" id="ARBA00005179"/>
    </source>
</evidence>
<dbReference type="SUPFAM" id="SSF52317">
    <property type="entry name" value="Class I glutamine amidotransferase-like"/>
    <property type="match status" value="1"/>
</dbReference>
<comment type="pathway">
    <text evidence="1">Secondary metabolite biosynthesis.</text>
</comment>